<comment type="caution">
    <text evidence="4">The sequence shown here is derived from an EMBL/GenBank/DDBJ whole genome shotgun (WGS) entry which is preliminary data.</text>
</comment>
<dbReference type="PANTHER" id="PTHR46825">
    <property type="entry name" value="D-ALANYL-D-ALANINE-CARBOXYPEPTIDASE/ENDOPEPTIDASE AMPH"/>
    <property type="match status" value="1"/>
</dbReference>
<sequence length="343" mass="38814">MNLTLKIEEAMNQHNQDLPFSGAVFVEGEEKIFERGYGYANRSEKIANTISTRFAIASGSKILTAVAICQLVQEGVVTFDTYLKDCLNFPFPHFNPDITIHHLLTHSSGVPDYFDEEFMSDFADLWKDLPVYNMNAPQDFLPLFQNGEMKFAPGDRFSYNNAGYILLGLIVEQLSGLSFPAYIEKNIFQPCGMMDSSYFRMDQLSERTAVGYIDHKLGWKTNIYSVPIVGGPDGGSYTTVHDLVKFWNALFDNRLLSKEYTDILLTPHASENEELHYGYGVWILMKENEIFKYFVMGSDPGVIMQSSVYAKDNTHAHILGNINKGAGMIALKIDEIIHNEFRG</sequence>
<dbReference type="AlphaFoldDB" id="A0A433Y9S0"/>
<evidence type="ECO:0000313" key="5">
    <source>
        <dbReference type="Proteomes" id="UP000279446"/>
    </source>
</evidence>
<organism evidence="4 5">
    <name type="scientific">Paenibacillus anaericanus</name>
    <dbReference type="NCBI Taxonomy" id="170367"/>
    <lineage>
        <taxon>Bacteria</taxon>
        <taxon>Bacillati</taxon>
        <taxon>Bacillota</taxon>
        <taxon>Bacilli</taxon>
        <taxon>Bacillales</taxon>
        <taxon>Paenibacillaceae</taxon>
        <taxon>Paenibacillus</taxon>
    </lineage>
</organism>
<dbReference type="PANTHER" id="PTHR46825:SF11">
    <property type="entry name" value="PENICILLIN-BINDING PROTEIN 4"/>
    <property type="match status" value="1"/>
</dbReference>
<name>A0A433Y9S0_9BACL</name>
<dbReference type="Gene3D" id="3.40.710.10">
    <property type="entry name" value="DD-peptidase/beta-lactamase superfamily"/>
    <property type="match status" value="1"/>
</dbReference>
<dbReference type="OrthoDB" id="9803467at2"/>
<keyword evidence="5" id="KW-1185">Reference proteome</keyword>
<evidence type="ECO:0000256" key="1">
    <source>
        <dbReference type="ARBA" id="ARBA00004370"/>
    </source>
</evidence>
<comment type="subcellular location">
    <subcellularLocation>
        <location evidence="1">Membrane</location>
    </subcellularLocation>
</comment>
<accession>A0A433Y9S0</accession>
<evidence type="ECO:0000259" key="3">
    <source>
        <dbReference type="Pfam" id="PF00144"/>
    </source>
</evidence>
<dbReference type="SUPFAM" id="SSF56601">
    <property type="entry name" value="beta-lactamase/transpeptidase-like"/>
    <property type="match status" value="1"/>
</dbReference>
<evidence type="ECO:0000313" key="4">
    <source>
        <dbReference type="EMBL" id="RUT46645.1"/>
    </source>
</evidence>
<keyword evidence="4" id="KW-0378">Hydrolase</keyword>
<dbReference type="InterPro" id="IPR001466">
    <property type="entry name" value="Beta-lactam-related"/>
</dbReference>
<dbReference type="Proteomes" id="UP000279446">
    <property type="component" value="Unassembled WGS sequence"/>
</dbReference>
<keyword evidence="2" id="KW-0472">Membrane</keyword>
<dbReference type="GO" id="GO:0016020">
    <property type="term" value="C:membrane"/>
    <property type="evidence" value="ECO:0007669"/>
    <property type="project" value="UniProtKB-SubCell"/>
</dbReference>
<dbReference type="EMBL" id="RZNY01000007">
    <property type="protein sequence ID" value="RUT46645.1"/>
    <property type="molecule type" value="Genomic_DNA"/>
</dbReference>
<dbReference type="InterPro" id="IPR012338">
    <property type="entry name" value="Beta-lactam/transpept-like"/>
</dbReference>
<dbReference type="RefSeq" id="WP_127191982.1">
    <property type="nucleotide sequence ID" value="NZ_RZNY01000007.1"/>
</dbReference>
<dbReference type="InterPro" id="IPR050491">
    <property type="entry name" value="AmpC-like"/>
</dbReference>
<dbReference type="GO" id="GO:0016787">
    <property type="term" value="F:hydrolase activity"/>
    <property type="evidence" value="ECO:0007669"/>
    <property type="project" value="UniProtKB-KW"/>
</dbReference>
<protein>
    <submittedName>
        <fullName evidence="4">Class C beta-lactamase-related serine hydrolase</fullName>
    </submittedName>
</protein>
<dbReference type="Pfam" id="PF00144">
    <property type="entry name" value="Beta-lactamase"/>
    <property type="match status" value="1"/>
</dbReference>
<feature type="domain" description="Beta-lactamase-related" evidence="3">
    <location>
        <begin position="22"/>
        <end position="280"/>
    </location>
</feature>
<evidence type="ECO:0000256" key="2">
    <source>
        <dbReference type="ARBA" id="ARBA00023136"/>
    </source>
</evidence>
<proteinExistence type="predicted"/>
<reference evidence="4 5" key="1">
    <citation type="submission" date="2018-12" db="EMBL/GenBank/DDBJ databases">
        <authorList>
            <person name="Sun L."/>
            <person name="Chen Z."/>
        </authorList>
    </citation>
    <scope>NUCLEOTIDE SEQUENCE [LARGE SCALE GENOMIC DNA]</scope>
    <source>
        <strain evidence="4 5">DSM 15890</strain>
    </source>
</reference>
<gene>
    <name evidence="4" type="ORF">EJP82_10370</name>
</gene>